<dbReference type="EMBL" id="JARPOI010000004">
    <property type="protein sequence ID" value="KAJ9184177.1"/>
    <property type="molecule type" value="Genomic_DNA"/>
</dbReference>
<dbReference type="InterPro" id="IPR051130">
    <property type="entry name" value="Mito_struct-func_regulator"/>
</dbReference>
<accession>A0ABQ9MV63</accession>
<protein>
    <recommendedName>
        <fullName evidence="6">ABC1 atypical kinase-like domain-containing protein</fullName>
    </recommendedName>
</protein>
<sequence length="975" mass="108579">MGWGNIYRRRVRVFAAAIMIYLDYKAVQQRDKWTIKSKRAALWEKAHERNAKRVLNLMIELEGLWVKLGQYLSTRADVLPPAYISLLKQLQDSLPPRPLQEVCQTIEKELGKSMDDLFSDFNRTPLATASIAQVHRATLINGQEVVVKVQHEGIKTIILEDLKNAKSIVDWIAWAEPQYDFNPMIDEWCKEAPRELDFNIEAENTRTVARNLGCRKNNDNNKPANPVDVLIPELIQSSEKVLVLEYMDGIRLNDHESLEAYGVDKQAVVEEITRAYAHQIYIDGFFNGDPHPGNFLVSKEPPHLPVLLDFGLTKKISSSMKQALAKMFLASVEGDHVALLSAFAEMGLKLRLDIPDQAMEVTNVFFRTSTPANEAFENMKSLAEQRSKNMKIIQEKMKLKQKEFKHFNPVDAFPGDIVIFSRVLNLLRGLSSTMNVRIVYQDIMRPFAESALVGNINKGPAVNAQWIYNTPSHSDVETKLRQLLVDLGNEEKVLGIQVCAYKDGEVIIDTAAGILGRYDPRPVQPDSLFPVFSVTKGITAGMLHWLIDNGKVKLDENVANVWPEFGTNGKDQIKVCHILNHTSGLHNALANLRGENPLLMCDWEECMDQICMSVPETAPGQEQLYHYFSFGWLCGGIIEHASGKKFQQILEEAIIQPLNIEGELYVGIPPGVESRLANLTIDMNDLSNLLEMSNRPDLPSTFQPSSIAQLVTTLPALFNMLNVRRAIIPSANGHCSARALARYYAALVDGGMIPPSHSSLSNPPLGSHPHIPKFPSEKTSKKQKGKSNEVATSSKNKRNDHHDHSRNSSKDFKDGENNRKSSNDGYTRLASDSSRNTSNASVADSFARSDVAQKNNVKGIFTNPRIHDSFLGVGEYENLATRKGKFGLGFRRASLNDGSFSGFGHSGMGGSTGFCDIKNRFAIAVTLNKMSFGGVTRKIVQLVCSELNIPLPEDFSGSGDRGPDVQLNIGRSLIN</sequence>
<reference evidence="4" key="1">
    <citation type="journal article" date="2023" name="Plant Biotechnol. J.">
        <title>Chromosome-level wild Hevea brasiliensis genome provides new tools for genomic-assisted breeding and valuable loci to elevate rubber yield.</title>
        <authorList>
            <person name="Cheng H."/>
            <person name="Song X."/>
            <person name="Hu Y."/>
            <person name="Wu T."/>
            <person name="Yang Q."/>
            <person name="An Z."/>
            <person name="Feng S."/>
            <person name="Deng Z."/>
            <person name="Wu W."/>
            <person name="Zeng X."/>
            <person name="Tu M."/>
            <person name="Wang X."/>
            <person name="Huang H."/>
        </authorList>
    </citation>
    <scope>NUCLEOTIDE SEQUENCE</scope>
    <source>
        <strain evidence="4">MT/VB/25A 57/8</strain>
    </source>
</reference>
<name>A0ABQ9MV63_HEVBR</name>
<dbReference type="InterPro" id="IPR004147">
    <property type="entry name" value="ABC1_dom"/>
</dbReference>
<dbReference type="Proteomes" id="UP001174677">
    <property type="component" value="Chromosome 4"/>
</dbReference>
<evidence type="ECO:0000259" key="3">
    <source>
        <dbReference type="Pfam" id="PF03109"/>
    </source>
</evidence>
<dbReference type="InterPro" id="IPR012338">
    <property type="entry name" value="Beta-lactam/transpept-like"/>
</dbReference>
<evidence type="ECO:0000313" key="4">
    <source>
        <dbReference type="EMBL" id="KAJ9184177.1"/>
    </source>
</evidence>
<evidence type="ECO:0000259" key="2">
    <source>
        <dbReference type="Pfam" id="PF00144"/>
    </source>
</evidence>
<feature type="compositionally biased region" description="Polar residues" evidence="1">
    <location>
        <begin position="830"/>
        <end position="842"/>
    </location>
</feature>
<dbReference type="PANTHER" id="PTHR43173:SF3">
    <property type="entry name" value="ABC1 FAMILY PROTEIN"/>
    <property type="match status" value="1"/>
</dbReference>
<dbReference type="CDD" id="cd05121">
    <property type="entry name" value="ABC1_ADCK3-like"/>
    <property type="match status" value="1"/>
</dbReference>
<gene>
    <name evidence="4" type="ORF">P3X46_007943</name>
</gene>
<dbReference type="PANTHER" id="PTHR43173">
    <property type="entry name" value="ABC1 FAMILY PROTEIN"/>
    <property type="match status" value="1"/>
</dbReference>
<feature type="domain" description="ABC1 atypical kinase-like" evidence="3">
    <location>
        <begin position="89"/>
        <end position="339"/>
    </location>
</feature>
<evidence type="ECO:0000313" key="5">
    <source>
        <dbReference type="Proteomes" id="UP001174677"/>
    </source>
</evidence>
<dbReference type="InterPro" id="IPR011009">
    <property type="entry name" value="Kinase-like_dom_sf"/>
</dbReference>
<keyword evidence="5" id="KW-1185">Reference proteome</keyword>
<evidence type="ECO:0008006" key="6">
    <source>
        <dbReference type="Google" id="ProtNLM"/>
    </source>
</evidence>
<feature type="compositionally biased region" description="Low complexity" evidence="1">
    <location>
        <begin position="758"/>
        <end position="769"/>
    </location>
</feature>
<proteinExistence type="predicted"/>
<organism evidence="4 5">
    <name type="scientific">Hevea brasiliensis</name>
    <name type="common">Para rubber tree</name>
    <name type="synonym">Siphonia brasiliensis</name>
    <dbReference type="NCBI Taxonomy" id="3981"/>
    <lineage>
        <taxon>Eukaryota</taxon>
        <taxon>Viridiplantae</taxon>
        <taxon>Streptophyta</taxon>
        <taxon>Embryophyta</taxon>
        <taxon>Tracheophyta</taxon>
        <taxon>Spermatophyta</taxon>
        <taxon>Magnoliopsida</taxon>
        <taxon>eudicotyledons</taxon>
        <taxon>Gunneridae</taxon>
        <taxon>Pentapetalae</taxon>
        <taxon>rosids</taxon>
        <taxon>fabids</taxon>
        <taxon>Malpighiales</taxon>
        <taxon>Euphorbiaceae</taxon>
        <taxon>Crotonoideae</taxon>
        <taxon>Micrandreae</taxon>
        <taxon>Hevea</taxon>
    </lineage>
</organism>
<dbReference type="SUPFAM" id="SSF56112">
    <property type="entry name" value="Protein kinase-like (PK-like)"/>
    <property type="match status" value="1"/>
</dbReference>
<dbReference type="SUPFAM" id="SSF56601">
    <property type="entry name" value="beta-lactamase/transpeptidase-like"/>
    <property type="match status" value="1"/>
</dbReference>
<feature type="region of interest" description="Disordered" evidence="1">
    <location>
        <begin position="758"/>
        <end position="844"/>
    </location>
</feature>
<feature type="domain" description="Beta-lactamase-related" evidence="2">
    <location>
        <begin position="481"/>
        <end position="750"/>
    </location>
</feature>
<evidence type="ECO:0000256" key="1">
    <source>
        <dbReference type="SAM" id="MobiDB-lite"/>
    </source>
</evidence>
<dbReference type="Pfam" id="PF03109">
    <property type="entry name" value="ABC1"/>
    <property type="match status" value="1"/>
</dbReference>
<comment type="caution">
    <text evidence="4">The sequence shown here is derived from an EMBL/GenBank/DDBJ whole genome shotgun (WGS) entry which is preliminary data.</text>
</comment>
<dbReference type="InterPro" id="IPR001466">
    <property type="entry name" value="Beta-lactam-related"/>
</dbReference>
<dbReference type="Gene3D" id="3.40.710.10">
    <property type="entry name" value="DD-peptidase/beta-lactamase superfamily"/>
    <property type="match status" value="2"/>
</dbReference>
<feature type="compositionally biased region" description="Basic and acidic residues" evidence="1">
    <location>
        <begin position="800"/>
        <end position="822"/>
    </location>
</feature>
<dbReference type="Pfam" id="PF00144">
    <property type="entry name" value="Beta-lactamase"/>
    <property type="match status" value="1"/>
</dbReference>